<comment type="caution">
    <text evidence="4">The sequence shown here is derived from an EMBL/GenBank/DDBJ whole genome shotgun (WGS) entry which is preliminary data.</text>
</comment>
<dbReference type="Gene3D" id="1.10.510.10">
    <property type="entry name" value="Transferase(Phosphotransferase) domain 1"/>
    <property type="match status" value="1"/>
</dbReference>
<sequence length="1390" mass="150232">MTQPSAIASSHATAVPAYTTAPAVPLIAPYGIDPQDVPWLADLIARQAVHLFDARHLQDLTFSVSVGPNCTIHTAQLQLNSGPHSDDTTSSGFVVALKQHHRPADLILEIHQLLITPSSQYTNPLLGLVQLGNQGLTCLVVPYHPLGNLRQYLKDQRDNLTALQQMQIIHDIASGLDCLHQRGLQHMNLHSANVLISLQGIALLTDFGRPNSRAEVGMPPKLTPELERIRSLAVVFLAPEVLVSSSYTNRSEVYALGMIMFELLTGRVAFENDLNQPGLSTRIMFGKQDEIPSNIKGSPGFRYEALIKDCWKLNPSERPHLLELKSRLEQLMMEYRQMAEVSKQLPSSTSPAVGIVPIKIAPQSFPESAQYTTTTMMEPIASTSPPNVITTHIIVANNSRAGSEPSSESVTSANASKIDKDKPVEAWTIGLASSSHITQQRDAIPISSRALEISSGHRKNKSISHTRTDQPPIASQIPIPAPVHVTVPAVPVPQYPSPPSPPNSGDVVKGAYSALIASNDHSHAVSTSGYPTASKLNASIPSPTFSSCATPSATPSWPMPPRTIPVNSESDVSSDSEHAKRLYATSPPDVSPVHASIASATTSTVPISNSSQSKPMPIPIPTRTASVTPTTTPKDHSMPRTPISSSSSMSPSSFFNPSRNSILATASAEQQQQDDPLPSFFNWRQMPRIPVDSDAERRRIHSAASPVKVVEASTILASPNTNHSTSTGQYHRQDKVKSFIATLEPVTIPEDAPAEATTVITTPAAAETQVTGVSDSISPQLCNSVERPSRESILIIPVFPEPPSTLHNRRISNMDIQYRSAARKYTGSALQGSGRGNSLAQEAIPGSPVSQGPSTRGAYMPITSSEDVPMATPSNNIYSAARNGDLMELHQFLNEALSRSTSDSSCNETTGRRLSHRGGVSSAAGILDECESIERLPVLCCAAVARKNKYQALKMVLKAGASVESKEQRGGNTPLHLVCETAPPPVVEPTVLRYLQDEHGSRIRAEAAMGSPDLNINQLSMLDVNDDDDDEEVGGGEERLETVLKRIDEQDELEQDALERVNEDSESVFSIATNDEGAQSVSAHRRSSLEGAYYRMQKQILVKGGANPAEIHVDPKTILSSSQKRASKMLRSSGTKLFSSKASGIQQGQGSDDPNHILVMHGSALAHAAYYLRVDCVKYLLEHEIECSDTAVINHAIVACQESVAAKVNPSLAETQKRILRLLEQDWKGDTGRKRRARVAERTLNRKTKPTRSNVLMIALAASSSTLSDEDHSTSSLRTNLSGGTFSLGAIPTTHLYASQGPMGAEIQVISQHGFHTEPIISRYQLSDRPMPTNLFNGPDGARGGADHGHTGEYQDSQGPEDHKSSRMGQNRESRGLFRKMRGMRRTIVA</sequence>
<feature type="region of interest" description="Disordered" evidence="2">
    <location>
        <begin position="601"/>
        <end position="655"/>
    </location>
</feature>
<evidence type="ECO:0000259" key="3">
    <source>
        <dbReference type="PROSITE" id="PS50011"/>
    </source>
</evidence>
<dbReference type="InterPro" id="IPR051681">
    <property type="entry name" value="Ser/Thr_Kinases-Pseudokinases"/>
</dbReference>
<dbReference type="InterPro" id="IPR011009">
    <property type="entry name" value="Kinase-like_dom_sf"/>
</dbReference>
<dbReference type="SMART" id="SM00248">
    <property type="entry name" value="ANK"/>
    <property type="match status" value="3"/>
</dbReference>
<feature type="region of interest" description="Disordered" evidence="2">
    <location>
        <begin position="545"/>
        <end position="579"/>
    </location>
</feature>
<feature type="compositionally biased region" description="Basic and acidic residues" evidence="2">
    <location>
        <begin position="1360"/>
        <end position="1376"/>
    </location>
</feature>
<dbReference type="PANTHER" id="PTHR44329">
    <property type="entry name" value="SERINE/THREONINE-PROTEIN KINASE TNNI3K-RELATED"/>
    <property type="match status" value="1"/>
</dbReference>
<evidence type="ECO:0000313" key="4">
    <source>
        <dbReference type="EMBL" id="KAG0252505.1"/>
    </source>
</evidence>
<evidence type="ECO:0000256" key="1">
    <source>
        <dbReference type="ARBA" id="ARBA00005843"/>
    </source>
</evidence>
<dbReference type="GO" id="GO:0005524">
    <property type="term" value="F:ATP binding"/>
    <property type="evidence" value="ECO:0007669"/>
    <property type="project" value="InterPro"/>
</dbReference>
<dbReference type="InterPro" id="IPR036770">
    <property type="entry name" value="Ankyrin_rpt-contain_sf"/>
</dbReference>
<feature type="compositionally biased region" description="Low complexity" evidence="2">
    <location>
        <begin position="621"/>
        <end position="632"/>
    </location>
</feature>
<dbReference type="InterPro" id="IPR002110">
    <property type="entry name" value="Ankyrin_rpt"/>
</dbReference>
<dbReference type="Gene3D" id="1.25.40.20">
    <property type="entry name" value="Ankyrin repeat-containing domain"/>
    <property type="match status" value="1"/>
</dbReference>
<dbReference type="Proteomes" id="UP000726737">
    <property type="component" value="Unassembled WGS sequence"/>
</dbReference>
<dbReference type="PROSITE" id="PS50011">
    <property type="entry name" value="PROTEIN_KINASE_DOM"/>
    <property type="match status" value="1"/>
</dbReference>
<gene>
    <name evidence="4" type="ORF">BG011_006936</name>
</gene>
<keyword evidence="5" id="KW-1185">Reference proteome</keyword>
<dbReference type="GO" id="GO:0004674">
    <property type="term" value="F:protein serine/threonine kinase activity"/>
    <property type="evidence" value="ECO:0007669"/>
    <property type="project" value="TreeGrafter"/>
</dbReference>
<organism evidence="4 5">
    <name type="scientific">Mortierella polycephala</name>
    <dbReference type="NCBI Taxonomy" id="41804"/>
    <lineage>
        <taxon>Eukaryota</taxon>
        <taxon>Fungi</taxon>
        <taxon>Fungi incertae sedis</taxon>
        <taxon>Mucoromycota</taxon>
        <taxon>Mortierellomycotina</taxon>
        <taxon>Mortierellomycetes</taxon>
        <taxon>Mortierellales</taxon>
        <taxon>Mortierellaceae</taxon>
        <taxon>Mortierella</taxon>
    </lineage>
</organism>
<dbReference type="InterPro" id="IPR001245">
    <property type="entry name" value="Ser-Thr/Tyr_kinase_cat_dom"/>
</dbReference>
<name>A0A9P6TZC5_9FUNG</name>
<feature type="compositionally biased region" description="Low complexity" evidence="2">
    <location>
        <begin position="639"/>
        <end position="655"/>
    </location>
</feature>
<evidence type="ECO:0000256" key="2">
    <source>
        <dbReference type="SAM" id="MobiDB-lite"/>
    </source>
</evidence>
<dbReference type="SUPFAM" id="SSF56112">
    <property type="entry name" value="Protein kinase-like (PK-like)"/>
    <property type="match status" value="1"/>
</dbReference>
<feature type="region of interest" description="Disordered" evidence="2">
    <location>
        <begin position="827"/>
        <end position="858"/>
    </location>
</feature>
<evidence type="ECO:0000313" key="5">
    <source>
        <dbReference type="Proteomes" id="UP000726737"/>
    </source>
</evidence>
<feature type="compositionally biased region" description="Basic residues" evidence="2">
    <location>
        <begin position="1377"/>
        <end position="1390"/>
    </location>
</feature>
<comment type="similarity">
    <text evidence="1">Belongs to the protein kinase superfamily. TKL Ser/Thr protein kinase family.</text>
</comment>
<proteinExistence type="inferred from homology"/>
<dbReference type="Pfam" id="PF07714">
    <property type="entry name" value="PK_Tyr_Ser-Thr"/>
    <property type="match status" value="1"/>
</dbReference>
<dbReference type="SUPFAM" id="SSF48403">
    <property type="entry name" value="Ankyrin repeat"/>
    <property type="match status" value="1"/>
</dbReference>
<reference evidence="4" key="1">
    <citation type="journal article" date="2020" name="Fungal Divers.">
        <title>Resolving the Mortierellaceae phylogeny through synthesis of multi-gene phylogenetics and phylogenomics.</title>
        <authorList>
            <person name="Vandepol N."/>
            <person name="Liber J."/>
            <person name="Desiro A."/>
            <person name="Na H."/>
            <person name="Kennedy M."/>
            <person name="Barry K."/>
            <person name="Grigoriev I.V."/>
            <person name="Miller A.N."/>
            <person name="O'Donnell K."/>
            <person name="Stajich J.E."/>
            <person name="Bonito G."/>
        </authorList>
    </citation>
    <scope>NUCLEOTIDE SEQUENCE</scope>
    <source>
        <strain evidence="4">KOD948</strain>
    </source>
</reference>
<protein>
    <recommendedName>
        <fullName evidence="3">Protein kinase domain-containing protein</fullName>
    </recommendedName>
</protein>
<accession>A0A9P6TZC5</accession>
<feature type="compositionally biased region" description="Polar residues" evidence="2">
    <location>
        <begin position="545"/>
        <end position="555"/>
    </location>
</feature>
<feature type="domain" description="Protein kinase" evidence="3">
    <location>
        <begin position="58"/>
        <end position="332"/>
    </location>
</feature>
<feature type="region of interest" description="Disordered" evidence="2">
    <location>
        <begin position="1328"/>
        <end position="1390"/>
    </location>
</feature>
<feature type="compositionally biased region" description="Polar residues" evidence="2">
    <location>
        <begin position="601"/>
        <end position="614"/>
    </location>
</feature>
<dbReference type="OrthoDB" id="4062651at2759"/>
<feature type="compositionally biased region" description="Polar residues" evidence="2">
    <location>
        <begin position="828"/>
        <end position="840"/>
    </location>
</feature>
<feature type="region of interest" description="Disordered" evidence="2">
    <location>
        <begin position="453"/>
        <end position="475"/>
    </location>
</feature>
<dbReference type="InterPro" id="IPR000719">
    <property type="entry name" value="Prot_kinase_dom"/>
</dbReference>
<dbReference type="EMBL" id="JAAAJA010000516">
    <property type="protein sequence ID" value="KAG0252505.1"/>
    <property type="molecule type" value="Genomic_DNA"/>
</dbReference>